<feature type="region of interest" description="Disordered" evidence="1">
    <location>
        <begin position="718"/>
        <end position="764"/>
    </location>
</feature>
<comment type="caution">
    <text evidence="2">The sequence shown here is derived from an EMBL/GenBank/DDBJ whole genome shotgun (WGS) entry which is preliminary data.</text>
</comment>
<organism evidence="2 3">
    <name type="scientific">Edaphochlamys debaryana</name>
    <dbReference type="NCBI Taxonomy" id="47281"/>
    <lineage>
        <taxon>Eukaryota</taxon>
        <taxon>Viridiplantae</taxon>
        <taxon>Chlorophyta</taxon>
        <taxon>core chlorophytes</taxon>
        <taxon>Chlorophyceae</taxon>
        <taxon>CS clade</taxon>
        <taxon>Chlamydomonadales</taxon>
        <taxon>Chlamydomonadales incertae sedis</taxon>
        <taxon>Edaphochlamys</taxon>
    </lineage>
</organism>
<dbReference type="Proteomes" id="UP000612055">
    <property type="component" value="Unassembled WGS sequence"/>
</dbReference>
<reference evidence="2" key="1">
    <citation type="journal article" date="2020" name="bioRxiv">
        <title>Comparative genomics of Chlamydomonas.</title>
        <authorList>
            <person name="Craig R.J."/>
            <person name="Hasan A.R."/>
            <person name="Ness R.W."/>
            <person name="Keightley P.D."/>
        </authorList>
    </citation>
    <scope>NUCLEOTIDE SEQUENCE</scope>
    <source>
        <strain evidence="2">CCAP 11/70</strain>
    </source>
</reference>
<evidence type="ECO:0000256" key="1">
    <source>
        <dbReference type="SAM" id="MobiDB-lite"/>
    </source>
</evidence>
<dbReference type="OrthoDB" id="546251at2759"/>
<keyword evidence="3" id="KW-1185">Reference proteome</keyword>
<gene>
    <name evidence="2" type="ORF">HYH03_002997</name>
</gene>
<evidence type="ECO:0008006" key="4">
    <source>
        <dbReference type="Google" id="ProtNLM"/>
    </source>
</evidence>
<accession>A0A835YCL7</accession>
<dbReference type="AlphaFoldDB" id="A0A835YCL7"/>
<evidence type="ECO:0000313" key="2">
    <source>
        <dbReference type="EMBL" id="KAG2498803.1"/>
    </source>
</evidence>
<name>A0A835YCL7_9CHLO</name>
<proteinExistence type="predicted"/>
<dbReference type="EMBL" id="JAEHOE010000008">
    <property type="protein sequence ID" value="KAG2498803.1"/>
    <property type="molecule type" value="Genomic_DNA"/>
</dbReference>
<sequence length="862" mass="85184">MLPAAAVALRIAKELARGRATPRSKRKGTWLAAALASNPQLERQAAAAAATAVGGGGTVAVGGGGGGSGSAAVAAAELAAAGRILFAEAAEAIRVDPGWIYLLDGREALWALWAFRAAADSYSAAAAAAPPLGSDPDKAAGTREALTAAVAGRAASMVEQFSPAHLAEAYELVAEAGLRGEAELLAALRAAALARAASLRPQPLAVMAAALAVMGVRDLVWLTGLAAAARNKMVNTPPHLMAVTLHSLAGVLRLRQPPLMRAAALVATAPGFERLRGLGPGEVVRLAGAYAAVGSYEGMLLRRAAEHMLSLGPGATPWQRAALLTALTRLGHRNSPLLRAVAAEVLGLSLPGPSLSASAASASVSTAAAASSSPAPSGTVGANGAVSGQAAGMASAAAAGGGAAAPPALVVAVAAAAGSLQFRPTWLLPALAAAGTEAWTRLGLPQRATLARNTAAAAAAAAATPTAAALLSEYVRCLGVVSPRQWPSGAAAAAGHHWQLLTAAAVLCWLGPAQRARGGGTAAIAAAATPASVTAEAGRWRRRWRSSSGRAWWHSGPGALAGHSGPGALAAAASATASSATAAATTAAAPATSATAVFLVLASGGGVGRARQRSARQGRVRVTLAGGRVAAGMMVAGGALGVDVALDLDLEVELEGLGSSTAASFAVVDDLAGAGSAEAAAAAATTGDGQVASEGPQRRWRRRQVALELCPMPGADSFTALGTSSAPGGGSGSSSGGGGDAPPRAPPAAQLGIAPATAPAPPGQVRNSRWLLSGGAALRRRLLAALGWRVVAVREKEWAALRSREQRRREAMAWLRRVLAAEARALAAEVAAAEAAAAVEAPVDGGRAKWATRKGAAVRVEG</sequence>
<evidence type="ECO:0000313" key="3">
    <source>
        <dbReference type="Proteomes" id="UP000612055"/>
    </source>
</evidence>
<feature type="compositionally biased region" description="Gly residues" evidence="1">
    <location>
        <begin position="727"/>
        <end position="740"/>
    </location>
</feature>
<protein>
    <recommendedName>
        <fullName evidence="4">RAP domain-containing protein</fullName>
    </recommendedName>
</protein>